<dbReference type="EMBL" id="JAVRRD010000001">
    <property type="protein sequence ID" value="KAK5064921.1"/>
    <property type="molecule type" value="Genomic_DNA"/>
</dbReference>
<organism evidence="3 4">
    <name type="scientific">Exophiala bonariae</name>
    <dbReference type="NCBI Taxonomy" id="1690606"/>
    <lineage>
        <taxon>Eukaryota</taxon>
        <taxon>Fungi</taxon>
        <taxon>Dikarya</taxon>
        <taxon>Ascomycota</taxon>
        <taxon>Pezizomycotina</taxon>
        <taxon>Eurotiomycetes</taxon>
        <taxon>Chaetothyriomycetidae</taxon>
        <taxon>Chaetothyriales</taxon>
        <taxon>Herpotrichiellaceae</taxon>
        <taxon>Exophiala</taxon>
    </lineage>
</organism>
<dbReference type="InterPro" id="IPR015590">
    <property type="entry name" value="Aldehyde_DH_dom"/>
</dbReference>
<sequence>MSTGKPSSPKPFSRILIAEVEGTARSLRHRQLQLHRLQTTLTKNRTLLIQALKTDFGYTEIEALFEYSLSLSELRAHYDSIDFEKEVQLNKTIENGVESLDRYASVGIIYVVPRSGLHAVLSPLCAAIAAGSCVIVERKIPQTTKQTSSALRSILPAGLSGDTFAVSKERPDSSFLRQCTVVLQTNEVLTTSTKAGSDLLESKKLIISPSSAKTLVVVDRTADISLAARSLIVAKFGFSNTSAYAPDVVFVHEAVAKTFSTRLVEVARSYFDGLESNTGSNKTSKGPGGSKALEGHNVLLSSKQGDIIELNQSSSASHTPSWAAGLPSTTLLLCKVTSTDEAIDLSAELGGTGHIQGPAAALIFASPADAQYIANSIDASLTCVNTFPAELLVGPKLAPSANRSGEASTALFPRYKRHLFEDSRPIVQKQTLQVLNGGTDLIVQAETKTFRQWVDSAEVPLKPTGQRPGKAVGFFDAAIMLSLATVGVPLLVGLGFVGRFAFRRYGGGKFGF</sequence>
<keyword evidence="1" id="KW-1133">Transmembrane helix</keyword>
<proteinExistence type="predicted"/>
<keyword evidence="4" id="KW-1185">Reference proteome</keyword>
<dbReference type="Proteomes" id="UP001358417">
    <property type="component" value="Unassembled WGS sequence"/>
</dbReference>
<keyword evidence="1" id="KW-0472">Membrane</keyword>
<accession>A0AAV9NSI7</accession>
<protein>
    <recommendedName>
        <fullName evidence="2">Aldehyde dehydrogenase domain-containing protein</fullName>
    </recommendedName>
</protein>
<dbReference type="InterPro" id="IPR016162">
    <property type="entry name" value="Ald_DH_N"/>
</dbReference>
<keyword evidence="1" id="KW-0812">Transmembrane</keyword>
<reference evidence="3 4" key="1">
    <citation type="submission" date="2023-08" db="EMBL/GenBank/DDBJ databases">
        <title>Black Yeasts Isolated from many extreme environments.</title>
        <authorList>
            <person name="Coleine C."/>
            <person name="Stajich J.E."/>
            <person name="Selbmann L."/>
        </authorList>
    </citation>
    <scope>NUCLEOTIDE SEQUENCE [LARGE SCALE GENOMIC DNA]</scope>
    <source>
        <strain evidence="3 4">CCFEE 5792</strain>
    </source>
</reference>
<dbReference type="Gene3D" id="3.40.605.10">
    <property type="entry name" value="Aldehyde Dehydrogenase, Chain A, domain 1"/>
    <property type="match status" value="1"/>
</dbReference>
<comment type="caution">
    <text evidence="3">The sequence shown here is derived from an EMBL/GenBank/DDBJ whole genome shotgun (WGS) entry which is preliminary data.</text>
</comment>
<feature type="transmembrane region" description="Helical" evidence="1">
    <location>
        <begin position="477"/>
        <end position="502"/>
    </location>
</feature>
<dbReference type="RefSeq" id="XP_064712245.1">
    <property type="nucleotide sequence ID" value="XM_064844385.1"/>
</dbReference>
<dbReference type="PANTHER" id="PTHR43111">
    <property type="entry name" value="ALDEHYDE DEHYDROGENASE B-RELATED"/>
    <property type="match status" value="1"/>
</dbReference>
<dbReference type="GO" id="GO:0016620">
    <property type="term" value="F:oxidoreductase activity, acting on the aldehyde or oxo group of donors, NAD or NADP as acceptor"/>
    <property type="evidence" value="ECO:0007669"/>
    <property type="project" value="InterPro"/>
</dbReference>
<evidence type="ECO:0000259" key="2">
    <source>
        <dbReference type="Pfam" id="PF00171"/>
    </source>
</evidence>
<name>A0AAV9NSI7_9EURO</name>
<dbReference type="Gene3D" id="3.40.309.10">
    <property type="entry name" value="Aldehyde Dehydrogenase, Chain A, domain 2"/>
    <property type="match status" value="1"/>
</dbReference>
<dbReference type="AlphaFoldDB" id="A0AAV9NSI7"/>
<dbReference type="InterPro" id="IPR016161">
    <property type="entry name" value="Ald_DH/histidinol_DH"/>
</dbReference>
<dbReference type="InterPro" id="IPR016163">
    <property type="entry name" value="Ald_DH_C"/>
</dbReference>
<evidence type="ECO:0000256" key="1">
    <source>
        <dbReference type="SAM" id="Phobius"/>
    </source>
</evidence>
<dbReference type="PANTHER" id="PTHR43111:SF1">
    <property type="entry name" value="ALDEHYDE DEHYDROGENASE B-RELATED"/>
    <property type="match status" value="1"/>
</dbReference>
<dbReference type="GeneID" id="89968977"/>
<evidence type="ECO:0000313" key="4">
    <source>
        <dbReference type="Proteomes" id="UP001358417"/>
    </source>
</evidence>
<feature type="domain" description="Aldehyde dehydrogenase" evidence="2">
    <location>
        <begin position="26"/>
        <end position="270"/>
    </location>
</feature>
<dbReference type="SUPFAM" id="SSF53720">
    <property type="entry name" value="ALDH-like"/>
    <property type="match status" value="1"/>
</dbReference>
<gene>
    <name evidence="3" type="ORF">LTR84_000755</name>
</gene>
<evidence type="ECO:0000313" key="3">
    <source>
        <dbReference type="EMBL" id="KAK5064921.1"/>
    </source>
</evidence>
<dbReference type="Pfam" id="PF00171">
    <property type="entry name" value="Aldedh"/>
    <property type="match status" value="1"/>
</dbReference>